<name>A0A370I0Q5_9NOCA</name>
<comment type="caution">
    <text evidence="1">The sequence shown here is derived from an EMBL/GenBank/DDBJ whole genome shotgun (WGS) entry which is preliminary data.</text>
</comment>
<dbReference type="STRING" id="1210086.GCA_001613105_02730"/>
<protein>
    <submittedName>
        <fullName evidence="1">Uncharacterized protein</fullName>
    </submittedName>
</protein>
<dbReference type="EMBL" id="QQBC01000008">
    <property type="protein sequence ID" value="RDI64325.1"/>
    <property type="molecule type" value="Genomic_DNA"/>
</dbReference>
<dbReference type="RefSeq" id="WP_067997222.1">
    <property type="nucleotide sequence ID" value="NZ_QQBC01000008.1"/>
</dbReference>
<accession>A0A370I0Q5</accession>
<evidence type="ECO:0000313" key="2">
    <source>
        <dbReference type="Proteomes" id="UP000254869"/>
    </source>
</evidence>
<organism evidence="1 2">
    <name type="scientific">Nocardia pseudobrasiliensis</name>
    <dbReference type="NCBI Taxonomy" id="45979"/>
    <lineage>
        <taxon>Bacteria</taxon>
        <taxon>Bacillati</taxon>
        <taxon>Actinomycetota</taxon>
        <taxon>Actinomycetes</taxon>
        <taxon>Mycobacteriales</taxon>
        <taxon>Nocardiaceae</taxon>
        <taxon>Nocardia</taxon>
    </lineage>
</organism>
<dbReference type="AlphaFoldDB" id="A0A370I0Q5"/>
<gene>
    <name evidence="1" type="ORF">DFR76_108157</name>
</gene>
<reference evidence="1 2" key="1">
    <citation type="submission" date="2018-07" db="EMBL/GenBank/DDBJ databases">
        <title>Genomic Encyclopedia of Type Strains, Phase IV (KMG-IV): sequencing the most valuable type-strain genomes for metagenomic binning, comparative biology and taxonomic classification.</title>
        <authorList>
            <person name="Goeker M."/>
        </authorList>
    </citation>
    <scope>NUCLEOTIDE SEQUENCE [LARGE SCALE GENOMIC DNA]</scope>
    <source>
        <strain evidence="1 2">DSM 44290</strain>
    </source>
</reference>
<keyword evidence="2" id="KW-1185">Reference proteome</keyword>
<evidence type="ECO:0000313" key="1">
    <source>
        <dbReference type="EMBL" id="RDI64325.1"/>
    </source>
</evidence>
<proteinExistence type="predicted"/>
<sequence>MTYVELERRVTRVEGRVTDIEEVHGASIYKLTRDVRRHELITRRLAVGMNGLSRGMALIMEHMGLPPVDIPEVTMPTEEEIDASFEDES</sequence>
<dbReference type="Proteomes" id="UP000254869">
    <property type="component" value="Unassembled WGS sequence"/>
</dbReference>